<protein>
    <submittedName>
        <fullName evidence="2">Uncharacterized protein</fullName>
    </submittedName>
</protein>
<dbReference type="AlphaFoldDB" id="A0A8D8YF05"/>
<dbReference type="PANTHER" id="PTHR43802">
    <property type="entry name" value="ENOYL-COA HYDRATASE"/>
    <property type="match status" value="1"/>
</dbReference>
<name>A0A8D8YF05_9HEMI</name>
<proteinExistence type="inferred from homology"/>
<reference evidence="2" key="1">
    <citation type="submission" date="2021-05" db="EMBL/GenBank/DDBJ databases">
        <authorList>
            <person name="Alioto T."/>
            <person name="Alioto T."/>
            <person name="Gomez Garrido J."/>
        </authorList>
    </citation>
    <scope>NUCLEOTIDE SEQUENCE</scope>
</reference>
<dbReference type="PANTHER" id="PTHR43802:SF1">
    <property type="entry name" value="IP11341P-RELATED"/>
    <property type="match status" value="1"/>
</dbReference>
<dbReference type="Gene3D" id="3.90.226.10">
    <property type="entry name" value="2-enoyl-CoA Hydratase, Chain A, domain 1"/>
    <property type="match status" value="1"/>
</dbReference>
<sequence>MIGASRTLSLVLDGKHITSREALDWGLSTKMVSCGTAIGEAVDKALKLSRLEQDAMLEDRATLLSHCRLSDDVGSENSMLNTDVFLKNSQPLIEKFVKKEYGRHGVFKNPFYVDNLDFLHS</sequence>
<evidence type="ECO:0000313" key="2">
    <source>
        <dbReference type="EMBL" id="CAG6727553.1"/>
    </source>
</evidence>
<evidence type="ECO:0000256" key="1">
    <source>
        <dbReference type="ARBA" id="ARBA00005254"/>
    </source>
</evidence>
<accession>A0A8D8YF05</accession>
<organism evidence="2">
    <name type="scientific">Cacopsylla melanoneura</name>
    <dbReference type="NCBI Taxonomy" id="428564"/>
    <lineage>
        <taxon>Eukaryota</taxon>
        <taxon>Metazoa</taxon>
        <taxon>Ecdysozoa</taxon>
        <taxon>Arthropoda</taxon>
        <taxon>Hexapoda</taxon>
        <taxon>Insecta</taxon>
        <taxon>Pterygota</taxon>
        <taxon>Neoptera</taxon>
        <taxon>Paraneoptera</taxon>
        <taxon>Hemiptera</taxon>
        <taxon>Sternorrhyncha</taxon>
        <taxon>Psylloidea</taxon>
        <taxon>Psyllidae</taxon>
        <taxon>Psyllinae</taxon>
        <taxon>Cacopsylla</taxon>
    </lineage>
</organism>
<dbReference type="SUPFAM" id="SSF52096">
    <property type="entry name" value="ClpP/crotonase"/>
    <property type="match status" value="1"/>
</dbReference>
<dbReference type="InterPro" id="IPR029045">
    <property type="entry name" value="ClpP/crotonase-like_dom_sf"/>
</dbReference>
<comment type="similarity">
    <text evidence="1">Belongs to the enoyl-CoA hydratase/isomerase family.</text>
</comment>
<dbReference type="EMBL" id="HBUF01374216">
    <property type="protein sequence ID" value="CAG6727553.1"/>
    <property type="molecule type" value="Transcribed_RNA"/>
</dbReference>